<dbReference type="RefSeq" id="WP_138865913.1">
    <property type="nucleotide sequence ID" value="NZ_VCPC01000008.1"/>
</dbReference>
<sequence length="64" mass="6475">MIKVRNIVSVGLIGAVVAVSVCTTDQVAHNTSSTVGFVTKTAVNGTVGVGKMTMRGVQKVAGLD</sequence>
<dbReference type="Proteomes" id="UP001191082">
    <property type="component" value="Unassembled WGS sequence"/>
</dbReference>
<organism evidence="1 2">
    <name type="scientific">Arenibacterium halophilum</name>
    <dbReference type="NCBI Taxonomy" id="2583821"/>
    <lineage>
        <taxon>Bacteria</taxon>
        <taxon>Pseudomonadati</taxon>
        <taxon>Pseudomonadota</taxon>
        <taxon>Alphaproteobacteria</taxon>
        <taxon>Rhodobacterales</taxon>
        <taxon>Paracoccaceae</taxon>
        <taxon>Arenibacterium</taxon>
    </lineage>
</organism>
<accession>A0ABY2WX72</accession>
<protein>
    <submittedName>
        <fullName evidence="1">Uncharacterized protein</fullName>
    </submittedName>
</protein>
<reference evidence="1 2" key="1">
    <citation type="submission" date="2019-05" db="EMBL/GenBank/DDBJ databases">
        <title>Marivita sp. nov. isolated from sea sediment.</title>
        <authorList>
            <person name="Kim W."/>
        </authorList>
    </citation>
    <scope>NUCLEOTIDE SEQUENCE [LARGE SCALE GENOMIC DNA]</scope>
    <source>
        <strain evidence="1 2">CAU 1492</strain>
    </source>
</reference>
<gene>
    <name evidence="1" type="ORF">FGK64_21445</name>
</gene>
<comment type="caution">
    <text evidence="1">The sequence shown here is derived from an EMBL/GenBank/DDBJ whole genome shotgun (WGS) entry which is preliminary data.</text>
</comment>
<evidence type="ECO:0000313" key="2">
    <source>
        <dbReference type="Proteomes" id="UP001191082"/>
    </source>
</evidence>
<keyword evidence="2" id="KW-1185">Reference proteome</keyword>
<name>A0ABY2WX72_9RHOB</name>
<dbReference type="EMBL" id="VCPC01000008">
    <property type="protein sequence ID" value="TMV07436.1"/>
    <property type="molecule type" value="Genomic_DNA"/>
</dbReference>
<proteinExistence type="predicted"/>
<evidence type="ECO:0000313" key="1">
    <source>
        <dbReference type="EMBL" id="TMV07436.1"/>
    </source>
</evidence>